<proteinExistence type="inferred from homology"/>
<reference evidence="6 7" key="1">
    <citation type="submission" date="2020-04" db="EMBL/GenBank/DDBJ databases">
        <title>Molecular characterization of pseudomonads from Agaricus bisporus reveal novel blotch 2 pathogens in Western Europe.</title>
        <authorList>
            <person name="Taparia T."/>
            <person name="Krijger M."/>
            <person name="Haynes E."/>
            <person name="Elpinstone J.G."/>
            <person name="Noble R."/>
            <person name="Van Der Wolf J."/>
        </authorList>
    </citation>
    <scope>NUCLEOTIDE SEQUENCE [LARGE SCALE GENOMIC DNA]</scope>
    <source>
        <strain evidence="6 7">IPO3737</strain>
    </source>
</reference>
<dbReference type="Proteomes" id="UP000520592">
    <property type="component" value="Unassembled WGS sequence"/>
</dbReference>
<dbReference type="AlphaFoldDB" id="A0A7Y8CLP9"/>
<evidence type="ECO:0000313" key="6">
    <source>
        <dbReference type="EMBL" id="NWC35838.1"/>
    </source>
</evidence>
<dbReference type="GO" id="GO:0006351">
    <property type="term" value="P:DNA-templated transcription"/>
    <property type="evidence" value="ECO:0007669"/>
    <property type="project" value="TreeGrafter"/>
</dbReference>
<name>A0A7Y8CLP9_9PSED</name>
<dbReference type="EMBL" id="JACAQD010000035">
    <property type="protein sequence ID" value="NWC35838.1"/>
    <property type="molecule type" value="Genomic_DNA"/>
</dbReference>
<evidence type="ECO:0000313" key="7">
    <source>
        <dbReference type="Proteomes" id="UP000520592"/>
    </source>
</evidence>
<comment type="similarity">
    <text evidence="1">Belongs to the LysR transcriptional regulatory family.</text>
</comment>
<keyword evidence="4" id="KW-0804">Transcription</keyword>
<evidence type="ECO:0000259" key="5">
    <source>
        <dbReference type="PROSITE" id="PS50931"/>
    </source>
</evidence>
<dbReference type="PANTHER" id="PTHR30537">
    <property type="entry name" value="HTH-TYPE TRANSCRIPTIONAL REGULATOR"/>
    <property type="match status" value="1"/>
</dbReference>
<evidence type="ECO:0000256" key="1">
    <source>
        <dbReference type="ARBA" id="ARBA00009437"/>
    </source>
</evidence>
<dbReference type="InterPro" id="IPR005119">
    <property type="entry name" value="LysR_subst-bd"/>
</dbReference>
<dbReference type="Gene3D" id="3.40.190.10">
    <property type="entry name" value="Periplasmic binding protein-like II"/>
    <property type="match status" value="2"/>
</dbReference>
<dbReference type="Gene3D" id="1.10.10.10">
    <property type="entry name" value="Winged helix-like DNA-binding domain superfamily/Winged helix DNA-binding domain"/>
    <property type="match status" value="1"/>
</dbReference>
<gene>
    <name evidence="6" type="ORF">HX876_26050</name>
</gene>
<sequence length="295" mass="32561">MSSIIPSLNWLRVFEAAARHQSFSRAGKELHMTGAAVSQQVFALETCLGRPLFERAANRIYLTTEGSDFLPTVQVSLGAIESKAASLFSRQRIERVTLLASQLMSMSWLPRVLADFERDNPSIRVELVMEGSLRKADPDLTIRFGEEAHLVRHPTRLMGLSHVAMGRKQDIAKIATINDLLSFRLFDVASHAMGWMALLNHNFGPLYGYQLRLETVDTTPLALMMVSQGLGLAVGPVPACNALAESLGLEICPLIPKTPGPGNYYLEQPVNRPQRSAVLRLEQALQKAAQLSMRA</sequence>
<dbReference type="RefSeq" id="WP_177063097.1">
    <property type="nucleotide sequence ID" value="NZ_JACAPS010000055.1"/>
</dbReference>
<keyword evidence="2" id="KW-0805">Transcription regulation</keyword>
<dbReference type="InterPro" id="IPR036390">
    <property type="entry name" value="WH_DNA-bd_sf"/>
</dbReference>
<dbReference type="PROSITE" id="PS50931">
    <property type="entry name" value="HTH_LYSR"/>
    <property type="match status" value="1"/>
</dbReference>
<dbReference type="PANTHER" id="PTHR30537:SF74">
    <property type="entry name" value="HTH-TYPE TRANSCRIPTIONAL REGULATOR TRPI"/>
    <property type="match status" value="1"/>
</dbReference>
<dbReference type="Pfam" id="PF00126">
    <property type="entry name" value="HTH_1"/>
    <property type="match status" value="1"/>
</dbReference>
<dbReference type="SUPFAM" id="SSF53850">
    <property type="entry name" value="Periplasmic binding protein-like II"/>
    <property type="match status" value="1"/>
</dbReference>
<dbReference type="GO" id="GO:0003700">
    <property type="term" value="F:DNA-binding transcription factor activity"/>
    <property type="evidence" value="ECO:0007669"/>
    <property type="project" value="InterPro"/>
</dbReference>
<dbReference type="InterPro" id="IPR036388">
    <property type="entry name" value="WH-like_DNA-bd_sf"/>
</dbReference>
<keyword evidence="3" id="KW-0238">DNA-binding</keyword>
<dbReference type="SUPFAM" id="SSF46785">
    <property type="entry name" value="Winged helix' DNA-binding domain"/>
    <property type="match status" value="1"/>
</dbReference>
<evidence type="ECO:0000256" key="3">
    <source>
        <dbReference type="ARBA" id="ARBA00023125"/>
    </source>
</evidence>
<organism evidence="6 7">
    <name type="scientific">Pseudomonas gingeri</name>
    <dbReference type="NCBI Taxonomy" id="117681"/>
    <lineage>
        <taxon>Bacteria</taxon>
        <taxon>Pseudomonadati</taxon>
        <taxon>Pseudomonadota</taxon>
        <taxon>Gammaproteobacteria</taxon>
        <taxon>Pseudomonadales</taxon>
        <taxon>Pseudomonadaceae</taxon>
        <taxon>Pseudomonas</taxon>
    </lineage>
</organism>
<comment type="caution">
    <text evidence="6">The sequence shown here is derived from an EMBL/GenBank/DDBJ whole genome shotgun (WGS) entry which is preliminary data.</text>
</comment>
<dbReference type="InterPro" id="IPR058163">
    <property type="entry name" value="LysR-type_TF_proteobact-type"/>
</dbReference>
<dbReference type="Pfam" id="PF03466">
    <property type="entry name" value="LysR_substrate"/>
    <property type="match status" value="1"/>
</dbReference>
<protein>
    <submittedName>
        <fullName evidence="6">LysR family transcriptional regulator</fullName>
    </submittedName>
</protein>
<feature type="domain" description="HTH lysR-type" evidence="5">
    <location>
        <begin position="6"/>
        <end position="63"/>
    </location>
</feature>
<dbReference type="InterPro" id="IPR000847">
    <property type="entry name" value="LysR_HTH_N"/>
</dbReference>
<evidence type="ECO:0000256" key="2">
    <source>
        <dbReference type="ARBA" id="ARBA00023015"/>
    </source>
</evidence>
<accession>A0A7Y8CLP9</accession>
<dbReference type="GO" id="GO:0043565">
    <property type="term" value="F:sequence-specific DNA binding"/>
    <property type="evidence" value="ECO:0007669"/>
    <property type="project" value="TreeGrafter"/>
</dbReference>
<evidence type="ECO:0000256" key="4">
    <source>
        <dbReference type="ARBA" id="ARBA00023163"/>
    </source>
</evidence>